<evidence type="ECO:0000256" key="9">
    <source>
        <dbReference type="ARBA" id="ARBA00023235"/>
    </source>
</evidence>
<sequence length="626" mass="69819">MSESQIPIMDLVEKWLSYDKDPKTRKQIEDLRDKNDVEQLEKLLRNPIEFGTAGLRSTMEAGFSRMNNVTVIQASQGLAIYVKKNIDSAENKGVVIGHDHRHNSETFAQLAAAVFLSQGFKVYYLGGLSITPLVPFSVKKLAAACGVMVTASHNPKDDNGYKVYWDNGAQIIPPHDTGIAQCIKENQTITIWDTESYKTHSNVVNMKEELIDAYFESAKSLVLDKQSIADMKINYVYTAMHGVGAPYCSRILQTLGMKPYIPVESQVEPDPDFPTVSFPNPEEKGALDMAKAAADKAGATLVLASDPDADRFAAAEKQADGSWYVFSGDQLGTLLAYYALILAKSKDIPADKLAMVNSTVSSRMLESMAKHEGFRYEDTLTGFKWMSNELVNIRNNEGLIPAFAYEEAIGYLINPEVLDKDGVTAMACFVQLAVHMDNKGLNTKDLLESLYSKYGYFVSDNYYYICYDNDKINAIFDRIRYGSSHPSLQADLFPRTNFFYTDSGKTLRYPMEIGGSPVTYIRDLTIGFEVEQLDSLTLASNNQQINVSPGQYYPKFLVSPESQMITFETANNGRVTIRTSGTEPKIKYYIEMNGSNDEKNLVQENLKALAESVGRDLLEATKNELV</sequence>
<dbReference type="PANTHER" id="PTHR45745">
    <property type="entry name" value="PHOSPHOMANNOMUTASE 45A"/>
    <property type="match status" value="1"/>
</dbReference>
<dbReference type="Pfam" id="PF02878">
    <property type="entry name" value="PGM_PMM_I"/>
    <property type="match status" value="1"/>
</dbReference>
<dbReference type="Proteomes" id="UP000245699">
    <property type="component" value="Unassembled WGS sequence"/>
</dbReference>
<dbReference type="SUPFAM" id="SSF53738">
    <property type="entry name" value="Phosphoglucomutase, first 3 domains"/>
    <property type="match status" value="3"/>
</dbReference>
<dbReference type="FunFam" id="3.40.120.10:FF:000035">
    <property type="entry name" value="Pgm3p"/>
    <property type="match status" value="1"/>
</dbReference>
<dbReference type="InterPro" id="IPR005846">
    <property type="entry name" value="A-D-PHexomutase_a/b/a-III"/>
</dbReference>
<feature type="domain" description="Alpha-D-phosphohexomutase alpha/beta/alpha" evidence="14">
    <location>
        <begin position="328"/>
        <end position="454"/>
    </location>
</feature>
<comment type="cofactor">
    <cofactor evidence="1">
        <name>Mg(2+)</name>
        <dbReference type="ChEBI" id="CHEBI:18420"/>
    </cofactor>
</comment>
<evidence type="ECO:0000259" key="11">
    <source>
        <dbReference type="Pfam" id="PF00408"/>
    </source>
</evidence>
<comment type="subcellular location">
    <subcellularLocation>
        <location evidence="2">Cytoplasm</location>
    </subcellularLocation>
</comment>
<dbReference type="PRINTS" id="PR00509">
    <property type="entry name" value="PGMPMM"/>
</dbReference>
<reference evidence="15 16" key="1">
    <citation type="journal article" date="2018" name="MBio">
        <title>Comparative Genomics Reveals the Core Gene Toolbox for the Fungus-Insect Symbiosis.</title>
        <authorList>
            <person name="Wang Y."/>
            <person name="Stata M."/>
            <person name="Wang W."/>
            <person name="Stajich J.E."/>
            <person name="White M.M."/>
            <person name="Moncalvo J.M."/>
        </authorList>
    </citation>
    <scope>NUCLEOTIDE SEQUENCE [LARGE SCALE GENOMIC DNA]</scope>
    <source>
        <strain evidence="15 16">AUS-77-4</strain>
    </source>
</reference>
<dbReference type="InterPro" id="IPR005841">
    <property type="entry name" value="Alpha-D-phosphohexomutase_SF"/>
</dbReference>
<evidence type="ECO:0000256" key="2">
    <source>
        <dbReference type="ARBA" id="ARBA00004496"/>
    </source>
</evidence>
<evidence type="ECO:0000256" key="1">
    <source>
        <dbReference type="ARBA" id="ARBA00001946"/>
    </source>
</evidence>
<evidence type="ECO:0000256" key="6">
    <source>
        <dbReference type="ARBA" id="ARBA00022553"/>
    </source>
</evidence>
<feature type="domain" description="Alpha-D-phosphohexomutase alpha/beta/alpha" evidence="13">
    <location>
        <begin position="212"/>
        <end position="317"/>
    </location>
</feature>
<keyword evidence="4" id="KW-0963">Cytoplasm</keyword>
<dbReference type="InterPro" id="IPR016055">
    <property type="entry name" value="A-D-PHexomutase_a/b/a-I/II/III"/>
</dbReference>
<evidence type="ECO:0000256" key="7">
    <source>
        <dbReference type="ARBA" id="ARBA00022723"/>
    </source>
</evidence>
<dbReference type="InterPro" id="IPR036900">
    <property type="entry name" value="A-D-PHexomutase_C_sf"/>
</dbReference>
<comment type="similarity">
    <text evidence="3">Belongs to the phosphohexose mutase family.</text>
</comment>
<evidence type="ECO:0000256" key="8">
    <source>
        <dbReference type="ARBA" id="ARBA00022842"/>
    </source>
</evidence>
<dbReference type="GO" id="GO:0006006">
    <property type="term" value="P:glucose metabolic process"/>
    <property type="evidence" value="ECO:0007669"/>
    <property type="project" value="UniProtKB-KW"/>
</dbReference>
<evidence type="ECO:0000259" key="13">
    <source>
        <dbReference type="Pfam" id="PF02879"/>
    </source>
</evidence>
<evidence type="ECO:0000259" key="14">
    <source>
        <dbReference type="Pfam" id="PF02880"/>
    </source>
</evidence>
<gene>
    <name evidence="15" type="ORF">BB559_000072</name>
</gene>
<dbReference type="InterPro" id="IPR005843">
    <property type="entry name" value="A-D-PHexomutase_C"/>
</dbReference>
<dbReference type="Pfam" id="PF02880">
    <property type="entry name" value="PGM_PMM_III"/>
    <property type="match status" value="1"/>
</dbReference>
<dbReference type="Pfam" id="PF00408">
    <property type="entry name" value="PGM_PMM_IV"/>
    <property type="match status" value="1"/>
</dbReference>
<keyword evidence="9" id="KW-0413">Isomerase</keyword>
<dbReference type="CDD" id="cd05799">
    <property type="entry name" value="PGM2"/>
    <property type="match status" value="1"/>
</dbReference>
<evidence type="ECO:0000313" key="16">
    <source>
        <dbReference type="Proteomes" id="UP000245699"/>
    </source>
</evidence>
<evidence type="ECO:0000256" key="4">
    <source>
        <dbReference type="ARBA" id="ARBA00022490"/>
    </source>
</evidence>
<dbReference type="Pfam" id="PF02879">
    <property type="entry name" value="PGM_PMM_II"/>
    <property type="match status" value="1"/>
</dbReference>
<dbReference type="GO" id="GO:0005634">
    <property type="term" value="C:nucleus"/>
    <property type="evidence" value="ECO:0007669"/>
    <property type="project" value="TreeGrafter"/>
</dbReference>
<evidence type="ECO:0008006" key="17">
    <source>
        <dbReference type="Google" id="ProtNLM"/>
    </source>
</evidence>
<dbReference type="STRING" id="61424.A0A2T9Z6F3"/>
<dbReference type="PROSITE" id="PS00710">
    <property type="entry name" value="PGM_PMM"/>
    <property type="match status" value="1"/>
</dbReference>
<accession>A0A2T9Z6F3</accession>
<keyword evidence="8" id="KW-0460">Magnesium</keyword>
<dbReference type="InterPro" id="IPR016066">
    <property type="entry name" value="A-D-PHexomutase_CS"/>
</dbReference>
<dbReference type="InterPro" id="IPR005844">
    <property type="entry name" value="A-D-PHexomutase_a/b/a-I"/>
</dbReference>
<dbReference type="InterPro" id="IPR005845">
    <property type="entry name" value="A-D-PHexomutase_a/b/a-II"/>
</dbReference>
<proteinExistence type="inferred from homology"/>
<dbReference type="Gene3D" id="3.40.120.10">
    <property type="entry name" value="Alpha-D-Glucose-1,6-Bisphosphate, subunit A, domain 3"/>
    <property type="match status" value="3"/>
</dbReference>
<evidence type="ECO:0000256" key="10">
    <source>
        <dbReference type="ARBA" id="ARBA00023277"/>
    </source>
</evidence>
<comment type="caution">
    <text evidence="15">The sequence shown here is derived from an EMBL/GenBank/DDBJ whole genome shotgun (WGS) entry which is preliminary data.</text>
</comment>
<dbReference type="OrthoDB" id="8300170at2759"/>
<evidence type="ECO:0000256" key="3">
    <source>
        <dbReference type="ARBA" id="ARBA00010231"/>
    </source>
</evidence>
<protein>
    <recommendedName>
        <fullName evidence="17">Phosphoglucomutase</fullName>
    </recommendedName>
</protein>
<dbReference type="SUPFAM" id="SSF55957">
    <property type="entry name" value="Phosphoglucomutase, C-terminal domain"/>
    <property type="match status" value="1"/>
</dbReference>
<keyword evidence="5" id="KW-0313">Glucose metabolism</keyword>
<evidence type="ECO:0000256" key="5">
    <source>
        <dbReference type="ARBA" id="ARBA00022526"/>
    </source>
</evidence>
<dbReference type="AlphaFoldDB" id="A0A2T9Z6F3"/>
<dbReference type="GO" id="GO:0005737">
    <property type="term" value="C:cytoplasm"/>
    <property type="evidence" value="ECO:0007669"/>
    <property type="project" value="UniProtKB-SubCell"/>
</dbReference>
<feature type="domain" description="Alpha-D-phosphohexomutase C-terminal" evidence="11">
    <location>
        <begin position="568"/>
        <end position="605"/>
    </location>
</feature>
<dbReference type="Gene3D" id="3.30.310.50">
    <property type="entry name" value="Alpha-D-phosphohexomutase, C-terminal domain"/>
    <property type="match status" value="1"/>
</dbReference>
<keyword evidence="7" id="KW-0479">Metal-binding</keyword>
<keyword evidence="16" id="KW-1185">Reference proteome</keyword>
<organism evidence="15 16">
    <name type="scientific">Furculomyces boomerangus</name>
    <dbReference type="NCBI Taxonomy" id="61424"/>
    <lineage>
        <taxon>Eukaryota</taxon>
        <taxon>Fungi</taxon>
        <taxon>Fungi incertae sedis</taxon>
        <taxon>Zoopagomycota</taxon>
        <taxon>Kickxellomycotina</taxon>
        <taxon>Harpellomycetes</taxon>
        <taxon>Harpellales</taxon>
        <taxon>Harpellaceae</taxon>
        <taxon>Furculomyces</taxon>
    </lineage>
</organism>
<name>A0A2T9Z6F3_9FUNG</name>
<evidence type="ECO:0000259" key="12">
    <source>
        <dbReference type="Pfam" id="PF02878"/>
    </source>
</evidence>
<evidence type="ECO:0000313" key="15">
    <source>
        <dbReference type="EMBL" id="PVV00150.1"/>
    </source>
</evidence>
<dbReference type="GO" id="GO:0000287">
    <property type="term" value="F:magnesium ion binding"/>
    <property type="evidence" value="ECO:0007669"/>
    <property type="project" value="InterPro"/>
</dbReference>
<dbReference type="PANTHER" id="PTHR45745:SF1">
    <property type="entry name" value="PHOSPHOGLUCOMUTASE 2B-RELATED"/>
    <property type="match status" value="1"/>
</dbReference>
<dbReference type="EMBL" id="MBFT01000005">
    <property type="protein sequence ID" value="PVV00150.1"/>
    <property type="molecule type" value="Genomic_DNA"/>
</dbReference>
<dbReference type="GO" id="GO:0006166">
    <property type="term" value="P:purine ribonucleoside salvage"/>
    <property type="evidence" value="ECO:0007669"/>
    <property type="project" value="TreeGrafter"/>
</dbReference>
<feature type="domain" description="Alpha-D-phosphohexomutase alpha/beta/alpha" evidence="12">
    <location>
        <begin position="49"/>
        <end position="187"/>
    </location>
</feature>
<keyword evidence="6" id="KW-0597">Phosphoprotein</keyword>
<keyword evidence="10" id="KW-0119">Carbohydrate metabolism</keyword>
<dbReference type="GO" id="GO:0008973">
    <property type="term" value="F:phosphopentomutase activity"/>
    <property type="evidence" value="ECO:0007669"/>
    <property type="project" value="TreeGrafter"/>
</dbReference>